<evidence type="ECO:0000256" key="11">
    <source>
        <dbReference type="ARBA" id="ARBA00050990"/>
    </source>
</evidence>
<evidence type="ECO:0000256" key="8">
    <source>
        <dbReference type="ARBA" id="ARBA00023002"/>
    </source>
</evidence>
<protein>
    <recommendedName>
        <fullName evidence="14">Persulfide dioxygenase ETHE1, mitochondrial</fullName>
        <ecNumber evidence="13">1.13.11.18</ecNumber>
    </recommendedName>
    <alternativeName>
        <fullName evidence="15">Sulfur dioxygenase ETHE1</fullName>
    </alternativeName>
</protein>
<dbReference type="InterPro" id="IPR036866">
    <property type="entry name" value="RibonucZ/Hydroxyglut_hydro"/>
</dbReference>
<comment type="similarity">
    <text evidence="3">Belongs to the metallo-beta-lactamase superfamily. Glyoxalase II family.</text>
</comment>
<dbReference type="EC" id="1.13.11.18" evidence="13"/>
<evidence type="ECO:0000256" key="13">
    <source>
        <dbReference type="ARBA" id="ARBA00066686"/>
    </source>
</evidence>
<sequence length="307" mass="34457">LKSLGRLNSFRQASTDRSFYAGSDDLRVNIQFLAGWFSTVRLIKVCFGRFILVSAGSVMRHHHCIMSPKTIPFSEDFLFRQLFDTQSSTYTYLLADVTNKEAVLIDPVLEKAERDAQLVKDLGLNLKYAMNTHMHADHVTGSGVLKKLVPGSRSLISRCSGAKADIYVEEGQDIEFGRHRLEVRATPGHTNGCVTYVCHEQGLAFTGDALLIRGCGRTDFQEGDSKTLYESVHKKIFSLPDNFKLYPAHDYKGQTSTTVAEEKQYNPRLTKSCEEFVKIMENLNLPYPKMIDVALPANKVCGLHDLP</sequence>
<keyword evidence="10" id="KW-0496">Mitochondrion</keyword>
<proteinExistence type="inferred from homology"/>
<evidence type="ECO:0000256" key="1">
    <source>
        <dbReference type="ARBA" id="ARBA00001954"/>
    </source>
</evidence>
<organism evidence="17 18">
    <name type="scientific">Diploptera punctata</name>
    <name type="common">Pacific beetle cockroach</name>
    <dbReference type="NCBI Taxonomy" id="6984"/>
    <lineage>
        <taxon>Eukaryota</taxon>
        <taxon>Metazoa</taxon>
        <taxon>Ecdysozoa</taxon>
        <taxon>Arthropoda</taxon>
        <taxon>Hexapoda</taxon>
        <taxon>Insecta</taxon>
        <taxon>Pterygota</taxon>
        <taxon>Neoptera</taxon>
        <taxon>Polyneoptera</taxon>
        <taxon>Dictyoptera</taxon>
        <taxon>Blattodea</taxon>
        <taxon>Blaberoidea</taxon>
        <taxon>Blaberidae</taxon>
        <taxon>Diplopterinae</taxon>
        <taxon>Diploptera</taxon>
    </lineage>
</organism>
<evidence type="ECO:0000256" key="5">
    <source>
        <dbReference type="ARBA" id="ARBA00022946"/>
    </source>
</evidence>
<keyword evidence="7" id="KW-0007">Acetylation</keyword>
<comment type="catalytic activity">
    <reaction evidence="11">
        <text>S-sulfanylglutathione + O2 + H2O = sulfite + glutathione + 2 H(+)</text>
        <dbReference type="Rhea" id="RHEA:12981"/>
        <dbReference type="ChEBI" id="CHEBI:15377"/>
        <dbReference type="ChEBI" id="CHEBI:15378"/>
        <dbReference type="ChEBI" id="CHEBI:15379"/>
        <dbReference type="ChEBI" id="CHEBI:17359"/>
        <dbReference type="ChEBI" id="CHEBI:57925"/>
        <dbReference type="ChEBI" id="CHEBI:58905"/>
        <dbReference type="EC" id="1.13.11.18"/>
    </reaction>
</comment>
<dbReference type="Pfam" id="PF00753">
    <property type="entry name" value="Lactamase_B"/>
    <property type="match status" value="2"/>
</dbReference>
<evidence type="ECO:0000259" key="16">
    <source>
        <dbReference type="SMART" id="SM00849"/>
    </source>
</evidence>
<dbReference type="InterPro" id="IPR051682">
    <property type="entry name" value="Mito_Persulfide_Diox"/>
</dbReference>
<dbReference type="GO" id="GO:0070813">
    <property type="term" value="P:hydrogen sulfide metabolic process"/>
    <property type="evidence" value="ECO:0007669"/>
    <property type="project" value="TreeGrafter"/>
</dbReference>
<evidence type="ECO:0000256" key="7">
    <source>
        <dbReference type="ARBA" id="ARBA00022990"/>
    </source>
</evidence>
<evidence type="ECO:0000256" key="6">
    <source>
        <dbReference type="ARBA" id="ARBA00022964"/>
    </source>
</evidence>
<feature type="domain" description="Metallo-beta-lactamase" evidence="16">
    <location>
        <begin position="88"/>
        <end position="249"/>
    </location>
</feature>
<dbReference type="SMART" id="SM00849">
    <property type="entry name" value="Lactamase_B"/>
    <property type="match status" value="1"/>
</dbReference>
<dbReference type="GO" id="GO:0031123">
    <property type="term" value="P:RNA 3'-end processing"/>
    <property type="evidence" value="ECO:0007669"/>
    <property type="project" value="UniProtKB-ARBA"/>
</dbReference>
<reference evidence="17" key="1">
    <citation type="journal article" date="2023" name="IScience">
        <title>Live-bearing cockroach genome reveals convergent evolutionary mechanisms linked to viviparity in insects and beyond.</title>
        <authorList>
            <person name="Fouks B."/>
            <person name="Harrison M.C."/>
            <person name="Mikhailova A.A."/>
            <person name="Marchal E."/>
            <person name="English S."/>
            <person name="Carruthers M."/>
            <person name="Jennings E.C."/>
            <person name="Chiamaka E.L."/>
            <person name="Frigard R.A."/>
            <person name="Pippel M."/>
            <person name="Attardo G.M."/>
            <person name="Benoit J.B."/>
            <person name="Bornberg-Bauer E."/>
            <person name="Tobe S.S."/>
        </authorList>
    </citation>
    <scope>NUCLEOTIDE SEQUENCE</scope>
    <source>
        <strain evidence="17">Stay&amp;Tobe</strain>
    </source>
</reference>
<comment type="caution">
    <text evidence="17">The sequence shown here is derived from an EMBL/GenBank/DDBJ whole genome shotgun (WGS) entry which is preliminary data.</text>
</comment>
<dbReference type="EMBL" id="JASPKZ010000023">
    <property type="protein sequence ID" value="KAJ9601294.1"/>
    <property type="molecule type" value="Genomic_DNA"/>
</dbReference>
<keyword evidence="9" id="KW-0408">Iron</keyword>
<dbReference type="CDD" id="cd07724">
    <property type="entry name" value="POD-like_MBL-fold"/>
    <property type="match status" value="1"/>
</dbReference>
<evidence type="ECO:0000256" key="9">
    <source>
        <dbReference type="ARBA" id="ARBA00023004"/>
    </source>
</evidence>
<keyword evidence="6" id="KW-0223">Dioxygenase</keyword>
<evidence type="ECO:0000256" key="10">
    <source>
        <dbReference type="ARBA" id="ARBA00023128"/>
    </source>
</evidence>
<keyword evidence="8" id="KW-0560">Oxidoreductase</keyword>
<keyword evidence="5" id="KW-0809">Transit peptide</keyword>
<evidence type="ECO:0000256" key="15">
    <source>
        <dbReference type="ARBA" id="ARBA00077964"/>
    </source>
</evidence>
<dbReference type="Gene3D" id="3.60.15.10">
    <property type="entry name" value="Ribonuclease Z/Hydroxyacylglutathione hydrolase-like"/>
    <property type="match status" value="1"/>
</dbReference>
<feature type="non-terminal residue" evidence="17">
    <location>
        <position position="1"/>
    </location>
</feature>
<dbReference type="GO" id="GO:0005739">
    <property type="term" value="C:mitochondrion"/>
    <property type="evidence" value="ECO:0007669"/>
    <property type="project" value="UniProtKB-SubCell"/>
</dbReference>
<accession>A0AAD8ALH7</accession>
<evidence type="ECO:0000313" key="18">
    <source>
        <dbReference type="Proteomes" id="UP001233999"/>
    </source>
</evidence>
<keyword evidence="18" id="KW-1185">Reference proteome</keyword>
<dbReference type="SUPFAM" id="SSF56281">
    <property type="entry name" value="Metallo-hydrolase/oxidoreductase"/>
    <property type="match status" value="1"/>
</dbReference>
<evidence type="ECO:0000313" key="17">
    <source>
        <dbReference type="EMBL" id="KAJ9601294.1"/>
    </source>
</evidence>
<dbReference type="GO" id="GO:0006749">
    <property type="term" value="P:glutathione metabolic process"/>
    <property type="evidence" value="ECO:0007669"/>
    <property type="project" value="InterPro"/>
</dbReference>
<evidence type="ECO:0000256" key="12">
    <source>
        <dbReference type="ARBA" id="ARBA00065219"/>
    </source>
</evidence>
<comment type="cofactor">
    <cofactor evidence="1">
        <name>Fe(2+)</name>
        <dbReference type="ChEBI" id="CHEBI:29033"/>
    </cofactor>
</comment>
<dbReference type="PANTHER" id="PTHR43084">
    <property type="entry name" value="PERSULFIDE DIOXYGENASE ETHE1"/>
    <property type="match status" value="1"/>
</dbReference>
<dbReference type="Proteomes" id="UP001233999">
    <property type="component" value="Unassembled WGS sequence"/>
</dbReference>
<dbReference type="InterPro" id="IPR044528">
    <property type="entry name" value="POD-like_MBL-fold"/>
</dbReference>
<evidence type="ECO:0000256" key="3">
    <source>
        <dbReference type="ARBA" id="ARBA00006759"/>
    </source>
</evidence>
<gene>
    <name evidence="17" type="ORF">L9F63_000516</name>
</gene>
<dbReference type="AlphaFoldDB" id="A0AAD8ALH7"/>
<evidence type="ECO:0000256" key="14">
    <source>
        <dbReference type="ARBA" id="ARBA00067300"/>
    </source>
</evidence>
<reference evidence="17" key="2">
    <citation type="submission" date="2023-05" db="EMBL/GenBank/DDBJ databases">
        <authorList>
            <person name="Fouks B."/>
        </authorList>
    </citation>
    <scope>NUCLEOTIDE SEQUENCE</scope>
    <source>
        <strain evidence="17">Stay&amp;Tobe</strain>
        <tissue evidence="17">Testes</tissue>
    </source>
</reference>
<dbReference type="InterPro" id="IPR001279">
    <property type="entry name" value="Metallo-B-lactamas"/>
</dbReference>
<keyword evidence="4" id="KW-0479">Metal-binding</keyword>
<comment type="subunit">
    <text evidence="12">Homodimer. Monomer. Interacts with TST. May interact with RELA.</text>
</comment>
<evidence type="ECO:0000256" key="4">
    <source>
        <dbReference type="ARBA" id="ARBA00022723"/>
    </source>
</evidence>
<dbReference type="GO" id="GO:0046872">
    <property type="term" value="F:metal ion binding"/>
    <property type="evidence" value="ECO:0007669"/>
    <property type="project" value="UniProtKB-KW"/>
</dbReference>
<dbReference type="FunFam" id="3.60.15.10:FF:000013">
    <property type="entry name" value="Persulfide dioxygenase ETHE1, mitochondrial"/>
    <property type="match status" value="1"/>
</dbReference>
<name>A0AAD8ALH7_DIPPU</name>
<dbReference type="GO" id="GO:0050313">
    <property type="term" value="F:sulfur dioxygenase activity"/>
    <property type="evidence" value="ECO:0007669"/>
    <property type="project" value="UniProtKB-EC"/>
</dbReference>
<dbReference type="PANTHER" id="PTHR43084:SF1">
    <property type="entry name" value="PERSULFIDE DIOXYGENASE ETHE1, MITOCHONDRIAL"/>
    <property type="match status" value="1"/>
</dbReference>
<evidence type="ECO:0000256" key="2">
    <source>
        <dbReference type="ARBA" id="ARBA00004173"/>
    </source>
</evidence>
<comment type="subcellular location">
    <subcellularLocation>
        <location evidence="2">Mitochondrion</location>
    </subcellularLocation>
</comment>